<dbReference type="RefSeq" id="WP_046234399.1">
    <property type="nucleotide sequence ID" value="NZ_FONN01000037.1"/>
</dbReference>
<dbReference type="SMART" id="SM00382">
    <property type="entry name" value="AAA"/>
    <property type="match status" value="1"/>
</dbReference>
<dbReference type="AlphaFoldDB" id="A0A1I2IKW9"/>
<comment type="similarity">
    <text evidence="1">Belongs to the ABC transporter superfamily.</text>
</comment>
<reference evidence="7" key="1">
    <citation type="submission" date="2016-10" db="EMBL/GenBank/DDBJ databases">
        <authorList>
            <person name="Varghese N."/>
            <person name="Submissions S."/>
        </authorList>
    </citation>
    <scope>NUCLEOTIDE SEQUENCE [LARGE SCALE GENOMIC DNA]</scope>
    <source>
        <strain evidence="7">CGMCC 1.10223</strain>
    </source>
</reference>
<keyword evidence="2" id="KW-0813">Transport</keyword>
<dbReference type="PANTHER" id="PTHR42711:SF5">
    <property type="entry name" value="ABC TRANSPORTER ATP-BINDING PROTEIN NATA"/>
    <property type="match status" value="1"/>
</dbReference>
<evidence type="ECO:0000313" key="6">
    <source>
        <dbReference type="EMBL" id="SFF42330.1"/>
    </source>
</evidence>
<protein>
    <submittedName>
        <fullName evidence="6">ABC-2 type transport system ATP-binding protein</fullName>
    </submittedName>
</protein>
<keyword evidence="4 6" id="KW-0067">ATP-binding</keyword>
<evidence type="ECO:0000256" key="1">
    <source>
        <dbReference type="ARBA" id="ARBA00005417"/>
    </source>
</evidence>
<proteinExistence type="inferred from homology"/>
<accession>A0A1I2IKW9</accession>
<dbReference type="InterPro" id="IPR050763">
    <property type="entry name" value="ABC_transporter_ATP-binding"/>
</dbReference>
<gene>
    <name evidence="6" type="ORF">SAMN04487969_13711</name>
</gene>
<evidence type="ECO:0000256" key="3">
    <source>
        <dbReference type="ARBA" id="ARBA00022741"/>
    </source>
</evidence>
<dbReference type="InterPro" id="IPR027417">
    <property type="entry name" value="P-loop_NTPase"/>
</dbReference>
<dbReference type="SUPFAM" id="SSF52540">
    <property type="entry name" value="P-loop containing nucleoside triphosphate hydrolases"/>
    <property type="match status" value="1"/>
</dbReference>
<sequence>MEQLLLVQDLVKQYPGNEGVDNIGFTVERGEIVGLLGANGAGKTTTLRCIAGLYKPQKGTITIDGNKAGSEQAQRLLSFIPDSPSLYPMLTVAEHLQFKAKAFRIPPKKLEEAVLLALKEVNLESYANRPAGNLSRGQKQRVVLAAAVIQQADLYLFDEPTVGLDIPSKEWLAQWLLKNRANNKSIIVSSHSLEFVMETAQRVILIKKGRIVAESMVPSDEEQRLLWKKEVIGQLGGHLPDD</sequence>
<dbReference type="GO" id="GO:0016887">
    <property type="term" value="F:ATP hydrolysis activity"/>
    <property type="evidence" value="ECO:0007669"/>
    <property type="project" value="InterPro"/>
</dbReference>
<dbReference type="Gene3D" id="3.40.50.300">
    <property type="entry name" value="P-loop containing nucleotide triphosphate hydrolases"/>
    <property type="match status" value="1"/>
</dbReference>
<dbReference type="Pfam" id="PF00005">
    <property type="entry name" value="ABC_tran"/>
    <property type="match status" value="1"/>
</dbReference>
<evidence type="ECO:0000259" key="5">
    <source>
        <dbReference type="PROSITE" id="PS50893"/>
    </source>
</evidence>
<keyword evidence="3" id="KW-0547">Nucleotide-binding</keyword>
<dbReference type="PROSITE" id="PS50893">
    <property type="entry name" value="ABC_TRANSPORTER_2"/>
    <property type="match status" value="1"/>
</dbReference>
<dbReference type="EMBL" id="FONN01000037">
    <property type="protein sequence ID" value="SFF42330.1"/>
    <property type="molecule type" value="Genomic_DNA"/>
</dbReference>
<dbReference type="InterPro" id="IPR003439">
    <property type="entry name" value="ABC_transporter-like_ATP-bd"/>
</dbReference>
<dbReference type="CDD" id="cd03230">
    <property type="entry name" value="ABC_DR_subfamily_A"/>
    <property type="match status" value="1"/>
</dbReference>
<dbReference type="GO" id="GO:0005524">
    <property type="term" value="F:ATP binding"/>
    <property type="evidence" value="ECO:0007669"/>
    <property type="project" value="UniProtKB-KW"/>
</dbReference>
<evidence type="ECO:0000256" key="2">
    <source>
        <dbReference type="ARBA" id="ARBA00022448"/>
    </source>
</evidence>
<keyword evidence="7" id="KW-1185">Reference proteome</keyword>
<feature type="domain" description="ABC transporter" evidence="5">
    <location>
        <begin position="5"/>
        <end position="233"/>
    </location>
</feature>
<evidence type="ECO:0000256" key="4">
    <source>
        <dbReference type="ARBA" id="ARBA00022840"/>
    </source>
</evidence>
<organism evidence="6 7">
    <name type="scientific">Paenibacillus algorifonticola</name>
    <dbReference type="NCBI Taxonomy" id="684063"/>
    <lineage>
        <taxon>Bacteria</taxon>
        <taxon>Bacillati</taxon>
        <taxon>Bacillota</taxon>
        <taxon>Bacilli</taxon>
        <taxon>Bacillales</taxon>
        <taxon>Paenibacillaceae</taxon>
        <taxon>Paenibacillus</taxon>
    </lineage>
</organism>
<dbReference type="Proteomes" id="UP000183410">
    <property type="component" value="Unassembled WGS sequence"/>
</dbReference>
<dbReference type="InterPro" id="IPR003593">
    <property type="entry name" value="AAA+_ATPase"/>
</dbReference>
<evidence type="ECO:0000313" key="7">
    <source>
        <dbReference type="Proteomes" id="UP000183410"/>
    </source>
</evidence>
<name>A0A1I2IKW9_9BACL</name>
<dbReference type="OrthoDB" id="9804819at2"/>
<dbReference type="PANTHER" id="PTHR42711">
    <property type="entry name" value="ABC TRANSPORTER ATP-BINDING PROTEIN"/>
    <property type="match status" value="1"/>
</dbReference>